<evidence type="ECO:0000313" key="15">
    <source>
        <dbReference type="EMBL" id="MFD1673812.1"/>
    </source>
</evidence>
<dbReference type="PROSITE" id="PS52039">
    <property type="entry name" value="TOPO_IA_2"/>
    <property type="match status" value="1"/>
</dbReference>
<dbReference type="InterPro" id="IPR013825">
    <property type="entry name" value="Topo_IA_cen_sub2"/>
</dbReference>
<evidence type="ECO:0000259" key="14">
    <source>
        <dbReference type="PROSITE" id="PS52039"/>
    </source>
</evidence>
<evidence type="ECO:0000256" key="6">
    <source>
        <dbReference type="ARBA" id="ARBA00023029"/>
    </source>
</evidence>
<dbReference type="Pfam" id="PF01751">
    <property type="entry name" value="Toprim"/>
    <property type="match status" value="1"/>
</dbReference>
<dbReference type="CDD" id="cd03362">
    <property type="entry name" value="TOPRIM_TopoIA_TopoIII"/>
    <property type="match status" value="1"/>
</dbReference>
<evidence type="ECO:0000256" key="3">
    <source>
        <dbReference type="ARBA" id="ARBA00012891"/>
    </source>
</evidence>
<dbReference type="Gene3D" id="3.40.50.140">
    <property type="match status" value="1"/>
</dbReference>
<keyword evidence="8" id="KW-0413">Isomerase</keyword>
<dbReference type="SUPFAM" id="SSF56712">
    <property type="entry name" value="Prokaryotic type I DNA topoisomerase"/>
    <property type="match status" value="1"/>
</dbReference>
<dbReference type="Proteomes" id="UP001597079">
    <property type="component" value="Unassembled WGS sequence"/>
</dbReference>
<comment type="caution">
    <text evidence="15">The sequence shown here is derived from an EMBL/GenBank/DDBJ whole genome shotgun (WGS) entry which is preliminary data.</text>
</comment>
<comment type="catalytic activity">
    <reaction evidence="1">
        <text>ATP-independent breakage of single-stranded DNA, followed by passage and rejoining.</text>
        <dbReference type="EC" id="5.6.2.1"/>
    </reaction>
</comment>
<dbReference type="Gene3D" id="2.70.20.10">
    <property type="entry name" value="Topoisomerase I, domain 3"/>
    <property type="match status" value="1"/>
</dbReference>
<keyword evidence="6" id="KW-0799">Topoisomerase</keyword>
<feature type="domain" description="Topo IA-type catalytic" evidence="14">
    <location>
        <begin position="149"/>
        <end position="591"/>
    </location>
</feature>
<dbReference type="Pfam" id="PF01131">
    <property type="entry name" value="Topoisom_bac"/>
    <property type="match status" value="1"/>
</dbReference>
<feature type="domain" description="Toprim" evidence="13">
    <location>
        <begin position="1"/>
        <end position="132"/>
    </location>
</feature>
<dbReference type="CDD" id="cd00186">
    <property type="entry name" value="TOP1Ac"/>
    <property type="match status" value="1"/>
</dbReference>
<dbReference type="InterPro" id="IPR006171">
    <property type="entry name" value="TOPRIM_dom"/>
</dbReference>
<dbReference type="SMART" id="SM00493">
    <property type="entry name" value="TOPRIM"/>
    <property type="match status" value="1"/>
</dbReference>
<comment type="similarity">
    <text evidence="2">Belongs to the type IA topoisomerase family.</text>
</comment>
<organism evidence="15 16">
    <name type="scientific">Alicyclobacillus fodiniaquatilis</name>
    <dbReference type="NCBI Taxonomy" id="1661150"/>
    <lineage>
        <taxon>Bacteria</taxon>
        <taxon>Bacillati</taxon>
        <taxon>Bacillota</taxon>
        <taxon>Bacilli</taxon>
        <taxon>Bacillales</taxon>
        <taxon>Alicyclobacillaceae</taxon>
        <taxon>Alicyclobacillus</taxon>
    </lineage>
</organism>
<evidence type="ECO:0000256" key="7">
    <source>
        <dbReference type="ARBA" id="ARBA00023125"/>
    </source>
</evidence>
<keyword evidence="7" id="KW-0238">DNA-binding</keyword>
<dbReference type="Pfam" id="PF13342">
    <property type="entry name" value="Toprim_Crpt"/>
    <property type="match status" value="1"/>
</dbReference>
<dbReference type="PANTHER" id="PTHR11390:SF21">
    <property type="entry name" value="DNA TOPOISOMERASE 3-ALPHA"/>
    <property type="match status" value="1"/>
</dbReference>
<dbReference type="InterPro" id="IPR025589">
    <property type="entry name" value="Toprim_C_rpt"/>
</dbReference>
<evidence type="ECO:0000259" key="13">
    <source>
        <dbReference type="PROSITE" id="PS50880"/>
    </source>
</evidence>
<evidence type="ECO:0000256" key="8">
    <source>
        <dbReference type="ARBA" id="ARBA00023235"/>
    </source>
</evidence>
<keyword evidence="5" id="KW-0460">Magnesium</keyword>
<keyword evidence="4" id="KW-0479">Metal-binding</keyword>
<dbReference type="InterPro" id="IPR000380">
    <property type="entry name" value="Topo_IA"/>
</dbReference>
<sequence>MKLIIAEKPSVARDIASVIGGVKRGNGFIEAKGYTVTWALGHLVTLADAHDYDVNYKKWRLEDLPIVPQQFRLKVINESKEQYKIVANLLKKAKEVIVATDAGREGQLIYELIALSTGYKGQTKRLWLSSMTEEAIRDAMKRLKSNDEYKNLYHAGFARAQADWLTGINATRAITTRAGTLLTIGRVQTPTLAMIVNRDLEIEQFTPEDYFELEATFAHEKGDYKGKWFDGGKVSRFTRKEDAEAIQRKVAGQPAIVVKVEQKTVNEQPPQLFDLTSLQRAANQKYGFTAEKTLQLAQSLYETHKALTYPRTDSRYLTADITPTLHRRFIAAGKMLPELTPLIPPSVRPTKRVVDGSKVRDHHAIIPTEKTPPASLRNDERRIYELVVKQTLAAILEPAKWAATVIETAVANELFKTTGRVLVKHGWRVVFGGDEPANDKKKEREEDVQTKLPAVAKGDHVETRQVELLEKQTKPPAHYTEASLLSAMEHAGRHVDDKALVEALKERGLGTPATRAAVIEKIKRDGYVQLEKKHLMATDKGRALIAAIHVDVLKSPELTGEWEQRLAQIEMGKYPVRQFIGEITSFTKTVVETIKQTEMETTLGMQLERQRFGACPLCGGDVVESKKSFCCANWNTTGCKFGVWKQISGHKMTQAQVKELLAKKKTKLLKFKSKTGNAFTAHLVLKPDGNIEFAFANRAKSGKKSMDDQTRKGIGKK</sequence>
<evidence type="ECO:0000256" key="12">
    <source>
        <dbReference type="ARBA" id="ARBA00032877"/>
    </source>
</evidence>
<accession>A0ABW4JBW6</accession>
<dbReference type="InterPro" id="IPR023406">
    <property type="entry name" value="Topo_IA_AS"/>
</dbReference>
<evidence type="ECO:0000256" key="1">
    <source>
        <dbReference type="ARBA" id="ARBA00000213"/>
    </source>
</evidence>
<proteinExistence type="inferred from homology"/>
<dbReference type="NCBIfam" id="TIGR01056">
    <property type="entry name" value="topB"/>
    <property type="match status" value="1"/>
</dbReference>
<dbReference type="PRINTS" id="PR00417">
    <property type="entry name" value="PRTPISMRASEI"/>
</dbReference>
<dbReference type="RefSeq" id="WP_377941359.1">
    <property type="nucleotide sequence ID" value="NZ_JBHUCX010000013.1"/>
</dbReference>
<dbReference type="EMBL" id="JBHUCX010000013">
    <property type="protein sequence ID" value="MFD1673812.1"/>
    <property type="molecule type" value="Genomic_DNA"/>
</dbReference>
<dbReference type="SMART" id="SM00437">
    <property type="entry name" value="TOP1Ac"/>
    <property type="match status" value="1"/>
</dbReference>
<name>A0ABW4JBW6_9BACL</name>
<dbReference type="InterPro" id="IPR013826">
    <property type="entry name" value="Topo_IA_cen_sub3"/>
</dbReference>
<evidence type="ECO:0000256" key="5">
    <source>
        <dbReference type="ARBA" id="ARBA00022842"/>
    </source>
</evidence>
<dbReference type="InterPro" id="IPR005738">
    <property type="entry name" value="TopoIII"/>
</dbReference>
<dbReference type="PROSITE" id="PS50880">
    <property type="entry name" value="TOPRIM"/>
    <property type="match status" value="1"/>
</dbReference>
<dbReference type="InterPro" id="IPR034144">
    <property type="entry name" value="TOPRIM_TopoIII"/>
</dbReference>
<gene>
    <name evidence="15" type="ORF">ACFSB2_03695</name>
</gene>
<protein>
    <recommendedName>
        <fullName evidence="3">DNA topoisomerase</fullName>
        <ecNumber evidence="3">5.6.2.1</ecNumber>
    </recommendedName>
    <alternativeName>
        <fullName evidence="12">Omega-protein</fullName>
    </alternativeName>
    <alternativeName>
        <fullName evidence="11">Relaxing enzyme</fullName>
    </alternativeName>
    <alternativeName>
        <fullName evidence="9">Swivelase</fullName>
    </alternativeName>
    <alternativeName>
        <fullName evidence="10">Untwisting enzyme</fullName>
    </alternativeName>
</protein>
<dbReference type="InterPro" id="IPR013824">
    <property type="entry name" value="Topo_IA_cen_sub1"/>
</dbReference>
<dbReference type="InterPro" id="IPR003602">
    <property type="entry name" value="Topo_IA_DNA-bd_dom"/>
</dbReference>
<evidence type="ECO:0000256" key="2">
    <source>
        <dbReference type="ARBA" id="ARBA00009446"/>
    </source>
</evidence>
<keyword evidence="16" id="KW-1185">Reference proteome</keyword>
<dbReference type="NCBIfam" id="NF005829">
    <property type="entry name" value="PRK07726.1"/>
    <property type="match status" value="1"/>
</dbReference>
<dbReference type="Gene3D" id="1.10.460.10">
    <property type="entry name" value="Topoisomerase I, domain 2"/>
    <property type="match status" value="1"/>
</dbReference>
<reference evidence="16" key="1">
    <citation type="journal article" date="2019" name="Int. J. Syst. Evol. Microbiol.">
        <title>The Global Catalogue of Microorganisms (GCM) 10K type strain sequencing project: providing services to taxonomists for standard genome sequencing and annotation.</title>
        <authorList>
            <consortium name="The Broad Institute Genomics Platform"/>
            <consortium name="The Broad Institute Genome Sequencing Center for Infectious Disease"/>
            <person name="Wu L."/>
            <person name="Ma J."/>
        </authorList>
    </citation>
    <scope>NUCLEOTIDE SEQUENCE [LARGE SCALE GENOMIC DNA]</scope>
    <source>
        <strain evidence="16">CGMCC 1.12286</strain>
    </source>
</reference>
<dbReference type="InterPro" id="IPR013497">
    <property type="entry name" value="Topo_IA_cen"/>
</dbReference>
<dbReference type="Gene3D" id="1.10.290.10">
    <property type="entry name" value="Topoisomerase I, domain 4"/>
    <property type="match status" value="1"/>
</dbReference>
<dbReference type="EC" id="5.6.2.1" evidence="3"/>
<dbReference type="InterPro" id="IPR023405">
    <property type="entry name" value="Topo_IA_core_domain"/>
</dbReference>
<evidence type="ECO:0000256" key="9">
    <source>
        <dbReference type="ARBA" id="ARBA00030003"/>
    </source>
</evidence>
<evidence type="ECO:0000313" key="16">
    <source>
        <dbReference type="Proteomes" id="UP001597079"/>
    </source>
</evidence>
<dbReference type="PANTHER" id="PTHR11390">
    <property type="entry name" value="PROKARYOTIC DNA TOPOISOMERASE"/>
    <property type="match status" value="1"/>
</dbReference>
<dbReference type="InterPro" id="IPR003601">
    <property type="entry name" value="Topo_IA_2"/>
</dbReference>
<dbReference type="PROSITE" id="PS00396">
    <property type="entry name" value="TOPO_IA_1"/>
    <property type="match status" value="1"/>
</dbReference>
<evidence type="ECO:0000256" key="10">
    <source>
        <dbReference type="ARBA" id="ARBA00031985"/>
    </source>
</evidence>
<evidence type="ECO:0000256" key="4">
    <source>
        <dbReference type="ARBA" id="ARBA00022723"/>
    </source>
</evidence>
<evidence type="ECO:0000256" key="11">
    <source>
        <dbReference type="ARBA" id="ARBA00032235"/>
    </source>
</evidence>
<dbReference type="SMART" id="SM00436">
    <property type="entry name" value="TOP1Bc"/>
    <property type="match status" value="1"/>
</dbReference>